<proteinExistence type="inferred from homology"/>
<dbReference type="Pfam" id="PF07963">
    <property type="entry name" value="N_methyl"/>
    <property type="match status" value="1"/>
</dbReference>
<evidence type="ECO:0000256" key="4">
    <source>
        <dbReference type="ARBA" id="ARBA00022481"/>
    </source>
</evidence>
<keyword evidence="12" id="KW-1185">Reference proteome</keyword>
<protein>
    <recommendedName>
        <fullName evidence="9">Type II secretion system protein I</fullName>
        <shortName evidence="9">T2SS minor pseudopilin I</shortName>
    </recommendedName>
</protein>
<evidence type="ECO:0000256" key="6">
    <source>
        <dbReference type="ARBA" id="ARBA00022692"/>
    </source>
</evidence>
<dbReference type="PANTHER" id="PTHR38779">
    <property type="entry name" value="TYPE II SECRETION SYSTEM PROTEIN I-RELATED"/>
    <property type="match status" value="1"/>
</dbReference>
<gene>
    <name evidence="11" type="primary">gspI</name>
    <name evidence="11" type="ORF">DNK34_24055</name>
</gene>
<comment type="caution">
    <text evidence="11">The sequence shown here is derived from an EMBL/GenBank/DDBJ whole genome shotgun (WGS) entry which is preliminary data.</text>
</comment>
<evidence type="ECO:0000259" key="10">
    <source>
        <dbReference type="Pfam" id="PF02501"/>
    </source>
</evidence>
<comment type="subcellular location">
    <subcellularLocation>
        <location evidence="1 9">Cell inner membrane</location>
        <topology evidence="1 9">Single-pass membrane protein</topology>
    </subcellularLocation>
</comment>
<dbReference type="InterPro" id="IPR012902">
    <property type="entry name" value="N_methyl_site"/>
</dbReference>
<keyword evidence="4 9" id="KW-0488">Methylation</keyword>
<evidence type="ECO:0000256" key="5">
    <source>
        <dbReference type="ARBA" id="ARBA00022519"/>
    </source>
</evidence>
<accession>A0ABY1Z218</accession>
<dbReference type="NCBIfam" id="TIGR02532">
    <property type="entry name" value="IV_pilin_GFxxxE"/>
    <property type="match status" value="1"/>
</dbReference>
<evidence type="ECO:0000256" key="9">
    <source>
        <dbReference type="RuleBase" id="RU368030"/>
    </source>
</evidence>
<name>A0ABY1Z218_9GAMM</name>
<dbReference type="PANTHER" id="PTHR38779:SF2">
    <property type="entry name" value="TYPE II SECRETION SYSTEM PROTEIN I-RELATED"/>
    <property type="match status" value="1"/>
</dbReference>
<dbReference type="InterPro" id="IPR003413">
    <property type="entry name" value="T2SS_GspI_C"/>
</dbReference>
<keyword evidence="7 9" id="KW-1133">Transmembrane helix</keyword>
<dbReference type="Pfam" id="PF02501">
    <property type="entry name" value="T2SSI"/>
    <property type="match status" value="1"/>
</dbReference>
<dbReference type="Gene3D" id="3.30.1300.30">
    <property type="entry name" value="GSPII I/J protein-like"/>
    <property type="match status" value="1"/>
</dbReference>
<dbReference type="InterPro" id="IPR045584">
    <property type="entry name" value="Pilin-like"/>
</dbReference>
<dbReference type="EMBL" id="QJUM01000043">
    <property type="protein sequence ID" value="TBU99717.1"/>
    <property type="molecule type" value="Genomic_DNA"/>
</dbReference>
<dbReference type="InterPro" id="IPR010052">
    <property type="entry name" value="T2SS_protein-GspI"/>
</dbReference>
<feature type="transmembrane region" description="Helical" evidence="9">
    <location>
        <begin position="12"/>
        <end position="32"/>
    </location>
</feature>
<comment type="similarity">
    <text evidence="2 9">Belongs to the GSP I family.</text>
</comment>
<evidence type="ECO:0000256" key="7">
    <source>
        <dbReference type="ARBA" id="ARBA00022989"/>
    </source>
</evidence>
<keyword evidence="5 9" id="KW-0997">Cell inner membrane</keyword>
<keyword evidence="3" id="KW-1003">Cell membrane</keyword>
<dbReference type="RefSeq" id="WP_131177827.1">
    <property type="nucleotide sequence ID" value="NZ_QJUM01000043.1"/>
</dbReference>
<dbReference type="NCBIfam" id="TIGR01707">
    <property type="entry name" value="gspI"/>
    <property type="match status" value="1"/>
</dbReference>
<comment type="subunit">
    <text evidence="9">Type II secretion is composed of four main components: the outer membrane complex, the inner membrane complex, the cytoplasmic secretion ATPase and the periplasm-spanning pseudopilus.</text>
</comment>
<dbReference type="Proteomes" id="UP000291334">
    <property type="component" value="Unassembled WGS sequence"/>
</dbReference>
<feature type="domain" description="Type II secretion system protein GspI C-terminal" evidence="10">
    <location>
        <begin position="42"/>
        <end position="114"/>
    </location>
</feature>
<evidence type="ECO:0000256" key="8">
    <source>
        <dbReference type="ARBA" id="ARBA00023136"/>
    </source>
</evidence>
<reference evidence="11 12" key="1">
    <citation type="submission" date="2018-06" db="EMBL/GenBank/DDBJ databases">
        <title>Three novel Pseudomonas species isolated from symptomatic oak.</title>
        <authorList>
            <person name="Bueno-Gonzalez V."/>
            <person name="Brady C."/>
        </authorList>
    </citation>
    <scope>NUCLEOTIDE SEQUENCE [LARGE SCALE GENOMIC DNA]</scope>
    <source>
        <strain evidence="11 12">P26B</strain>
    </source>
</reference>
<evidence type="ECO:0000256" key="3">
    <source>
        <dbReference type="ARBA" id="ARBA00022475"/>
    </source>
</evidence>
<evidence type="ECO:0000256" key="2">
    <source>
        <dbReference type="ARBA" id="ARBA00008358"/>
    </source>
</evidence>
<dbReference type="PROSITE" id="PS00409">
    <property type="entry name" value="PROKAR_NTER_METHYL"/>
    <property type="match status" value="1"/>
</dbReference>
<keyword evidence="8 9" id="KW-0472">Membrane</keyword>
<evidence type="ECO:0000256" key="1">
    <source>
        <dbReference type="ARBA" id="ARBA00004377"/>
    </source>
</evidence>
<evidence type="ECO:0000313" key="11">
    <source>
        <dbReference type="EMBL" id="TBU99717.1"/>
    </source>
</evidence>
<organism evidence="11 12">
    <name type="scientific">Phytopseudomonas dryadis</name>
    <dbReference type="NCBI Taxonomy" id="2487520"/>
    <lineage>
        <taxon>Bacteria</taxon>
        <taxon>Pseudomonadati</taxon>
        <taxon>Pseudomonadota</taxon>
        <taxon>Gammaproteobacteria</taxon>
        <taxon>Pseudomonadales</taxon>
        <taxon>Pseudomonadaceae</taxon>
        <taxon>Phytopseudomonas</taxon>
    </lineage>
</organism>
<evidence type="ECO:0000313" key="12">
    <source>
        <dbReference type="Proteomes" id="UP000291334"/>
    </source>
</evidence>
<sequence length="131" mass="14001">MDARADRGFTLLEVLVALAIFAVVAASVLTAASRSLIVAEQLQLKTLAGWIADNRITELQLQTPAPGPGRDSSTLGFGGRQWEIQSEVEATSDKGMRRVTVWVAPKAERGGAVAISERAVLSLIGFLLVRE</sequence>
<dbReference type="SUPFAM" id="SSF54523">
    <property type="entry name" value="Pili subunits"/>
    <property type="match status" value="1"/>
</dbReference>
<comment type="PTM">
    <text evidence="9">Cleaved by prepilin peptidase.</text>
</comment>
<keyword evidence="6 9" id="KW-0812">Transmembrane</keyword>
<comment type="function">
    <text evidence="9">Component of the type II secretion system required for the energy-dependent secretion of extracellular factors such as proteases and toxins from the periplasm.</text>
</comment>